<evidence type="ECO:0000313" key="7">
    <source>
        <dbReference type="EMBL" id="PCI97852.1"/>
    </source>
</evidence>
<dbReference type="SUPFAM" id="SSF46689">
    <property type="entry name" value="Homeodomain-like"/>
    <property type="match status" value="1"/>
</dbReference>
<accession>A0A2A4YSR0</accession>
<evidence type="ECO:0000256" key="4">
    <source>
        <dbReference type="PROSITE-ProRule" id="PRU00335"/>
    </source>
</evidence>
<evidence type="ECO:0000256" key="5">
    <source>
        <dbReference type="SAM" id="MobiDB-lite"/>
    </source>
</evidence>
<comment type="caution">
    <text evidence="7">The sequence shown here is derived from an EMBL/GenBank/DDBJ whole genome shotgun (WGS) entry which is preliminary data.</text>
</comment>
<feature type="compositionally biased region" description="Basic and acidic residues" evidence="5">
    <location>
        <begin position="8"/>
        <end position="20"/>
    </location>
</feature>
<organism evidence="7">
    <name type="scientific">OCS116 cluster bacterium</name>
    <dbReference type="NCBI Taxonomy" id="2030921"/>
    <lineage>
        <taxon>Bacteria</taxon>
        <taxon>Pseudomonadati</taxon>
        <taxon>Pseudomonadota</taxon>
        <taxon>Alphaproteobacteria</taxon>
        <taxon>OCS116 cluster</taxon>
    </lineage>
</organism>
<evidence type="ECO:0000256" key="3">
    <source>
        <dbReference type="ARBA" id="ARBA00023163"/>
    </source>
</evidence>
<reference evidence="7" key="2">
    <citation type="journal article" date="2018" name="ISME J.">
        <title>A dynamic microbial community with high functional redundancy inhabits the cold, oxic subseafloor aquifer.</title>
        <authorList>
            <person name="Tully B.J."/>
            <person name="Wheat C.G."/>
            <person name="Glazer B.T."/>
            <person name="Huber J.A."/>
        </authorList>
    </citation>
    <scope>NUCLEOTIDE SEQUENCE</scope>
    <source>
        <strain evidence="7">NORP83</strain>
    </source>
</reference>
<dbReference type="InterPro" id="IPR009057">
    <property type="entry name" value="Homeodomain-like_sf"/>
</dbReference>
<protein>
    <submittedName>
        <fullName evidence="7">TetR family transcriptional regulator</fullName>
    </submittedName>
</protein>
<dbReference type="InterPro" id="IPR049445">
    <property type="entry name" value="TetR_SbtR-like_C"/>
</dbReference>
<keyword evidence="1" id="KW-0805">Transcription regulation</keyword>
<dbReference type="AlphaFoldDB" id="A0A2A4YSR0"/>
<dbReference type="InterPro" id="IPR050109">
    <property type="entry name" value="HTH-type_TetR-like_transc_reg"/>
</dbReference>
<feature type="DNA-binding region" description="H-T-H motif" evidence="4">
    <location>
        <begin position="45"/>
        <end position="64"/>
    </location>
</feature>
<evidence type="ECO:0000256" key="1">
    <source>
        <dbReference type="ARBA" id="ARBA00023015"/>
    </source>
</evidence>
<gene>
    <name evidence="7" type="ORF">COB13_14920</name>
</gene>
<dbReference type="InterPro" id="IPR036271">
    <property type="entry name" value="Tet_transcr_reg_TetR-rel_C_sf"/>
</dbReference>
<dbReference type="EMBL" id="NVUS01000026">
    <property type="protein sequence ID" value="PCI97852.1"/>
    <property type="molecule type" value="Genomic_DNA"/>
</dbReference>
<keyword evidence="2 4" id="KW-0238">DNA-binding</keyword>
<evidence type="ECO:0000259" key="6">
    <source>
        <dbReference type="PROSITE" id="PS50977"/>
    </source>
</evidence>
<dbReference type="GO" id="GO:0003700">
    <property type="term" value="F:DNA-binding transcription factor activity"/>
    <property type="evidence" value="ECO:0007669"/>
    <property type="project" value="TreeGrafter"/>
</dbReference>
<dbReference type="Pfam" id="PF21597">
    <property type="entry name" value="TetR_C_43"/>
    <property type="match status" value="1"/>
</dbReference>
<dbReference type="Pfam" id="PF00440">
    <property type="entry name" value="TetR_N"/>
    <property type="match status" value="1"/>
</dbReference>
<sequence>MRGNSVKEQTEKAAKKTVRADAQRNENTILEVAKSLFSKYGVDVPVRKIATESGVGVGTVYRRFPKRSDLVAAVFRREVDACVRYAETVQQNHQPGEALTLWFIRYTEFIATKRGLAAALHSKDPAFASLPIYFRSNFEPALKALLDAAAKSGEIRTDIAPYDLLRAIGGLAMANGDDGTEYEHSMVKLMIDGLRFGADQTR</sequence>
<evidence type="ECO:0000256" key="2">
    <source>
        <dbReference type="ARBA" id="ARBA00023125"/>
    </source>
</evidence>
<dbReference type="GO" id="GO:0000976">
    <property type="term" value="F:transcription cis-regulatory region binding"/>
    <property type="evidence" value="ECO:0007669"/>
    <property type="project" value="TreeGrafter"/>
</dbReference>
<dbReference type="SUPFAM" id="SSF48498">
    <property type="entry name" value="Tetracyclin repressor-like, C-terminal domain"/>
    <property type="match status" value="1"/>
</dbReference>
<dbReference type="PRINTS" id="PR00455">
    <property type="entry name" value="HTHTETR"/>
</dbReference>
<name>A0A2A4YSR0_9PROT</name>
<feature type="domain" description="HTH tetR-type" evidence="6">
    <location>
        <begin position="23"/>
        <end position="82"/>
    </location>
</feature>
<dbReference type="PANTHER" id="PTHR30055:SF234">
    <property type="entry name" value="HTH-TYPE TRANSCRIPTIONAL REGULATOR BETI"/>
    <property type="match status" value="1"/>
</dbReference>
<dbReference type="InterPro" id="IPR001647">
    <property type="entry name" value="HTH_TetR"/>
</dbReference>
<feature type="region of interest" description="Disordered" evidence="5">
    <location>
        <begin position="1"/>
        <end position="20"/>
    </location>
</feature>
<dbReference type="PROSITE" id="PS50977">
    <property type="entry name" value="HTH_TETR_2"/>
    <property type="match status" value="1"/>
</dbReference>
<dbReference type="PANTHER" id="PTHR30055">
    <property type="entry name" value="HTH-TYPE TRANSCRIPTIONAL REGULATOR RUTR"/>
    <property type="match status" value="1"/>
</dbReference>
<keyword evidence="3" id="KW-0804">Transcription</keyword>
<dbReference type="Gene3D" id="1.10.357.10">
    <property type="entry name" value="Tetracycline Repressor, domain 2"/>
    <property type="match status" value="1"/>
</dbReference>
<reference key="1">
    <citation type="submission" date="2017-08" db="EMBL/GenBank/DDBJ databases">
        <title>A dynamic microbial community with high functional redundancy inhabits the cold, oxic subseafloor aquifer.</title>
        <authorList>
            <person name="Tully B.J."/>
            <person name="Wheat C.G."/>
            <person name="Glazer B.T."/>
            <person name="Huber J.A."/>
        </authorList>
    </citation>
    <scope>NUCLEOTIDE SEQUENCE [LARGE SCALE GENOMIC DNA]</scope>
</reference>
<proteinExistence type="predicted"/>